<feature type="transmembrane region" description="Helical" evidence="7">
    <location>
        <begin position="417"/>
        <end position="439"/>
    </location>
</feature>
<feature type="transmembrane region" description="Helical" evidence="7">
    <location>
        <begin position="323"/>
        <end position="342"/>
    </location>
</feature>
<evidence type="ECO:0000256" key="3">
    <source>
        <dbReference type="ARBA" id="ARBA00022692"/>
    </source>
</evidence>
<feature type="transmembrane region" description="Helical" evidence="7">
    <location>
        <begin position="380"/>
        <end position="405"/>
    </location>
</feature>
<evidence type="ECO:0000313" key="9">
    <source>
        <dbReference type="Proteomes" id="UP001283361"/>
    </source>
</evidence>
<organism evidence="8 9">
    <name type="scientific">Elysia crispata</name>
    <name type="common">lettuce slug</name>
    <dbReference type="NCBI Taxonomy" id="231223"/>
    <lineage>
        <taxon>Eukaryota</taxon>
        <taxon>Metazoa</taxon>
        <taxon>Spiralia</taxon>
        <taxon>Lophotrochozoa</taxon>
        <taxon>Mollusca</taxon>
        <taxon>Gastropoda</taxon>
        <taxon>Heterobranchia</taxon>
        <taxon>Euthyneura</taxon>
        <taxon>Panpulmonata</taxon>
        <taxon>Sacoglossa</taxon>
        <taxon>Placobranchoidea</taxon>
        <taxon>Plakobranchidae</taxon>
        <taxon>Elysia</taxon>
    </lineage>
</organism>
<dbReference type="InterPro" id="IPR052983">
    <property type="entry name" value="MFS_Riboflavin_Transporter"/>
</dbReference>
<dbReference type="InterPro" id="IPR036259">
    <property type="entry name" value="MFS_trans_sf"/>
</dbReference>
<dbReference type="PANTHER" id="PTHR43385:SF1">
    <property type="entry name" value="RIBOFLAVIN TRANSPORTER RIBJ"/>
    <property type="match status" value="1"/>
</dbReference>
<dbReference type="GO" id="GO:0016020">
    <property type="term" value="C:membrane"/>
    <property type="evidence" value="ECO:0007669"/>
    <property type="project" value="UniProtKB-SubCell"/>
</dbReference>
<evidence type="ECO:0000256" key="7">
    <source>
        <dbReference type="SAM" id="Phobius"/>
    </source>
</evidence>
<keyword evidence="9" id="KW-1185">Reference proteome</keyword>
<proteinExistence type="predicted"/>
<dbReference type="Proteomes" id="UP001283361">
    <property type="component" value="Unassembled WGS sequence"/>
</dbReference>
<accession>A0AAE0XZ43</accession>
<sequence>MDSYFQFSCSPGCMDGSSQWILGLCIAMNCPGSLLTRLLADKVGLKLTGVAAAIFLNASLFASAWAVQVSVVGTTVLLGAVMGVVQGVTSVVVFEYVHGWAADQSSLFVATSVGASTFLSLVQNQVVTFIVNPENLKPDATLGSRKFFSQKELLERVPTALITYAAMTLGLQFIGYVLLAQRPNALLPPLSFFNKSQENQNETVEISAKNDEMPPQRPLQKSRTQPNEHGHKNYGTKDVSTSTKNQRSSIENSFHSTLDITGVKTAYPTESEEQQKSMTPTETLKTPTFYAVFMFGIVTMYALLLKANFYKQFGLLYIPDDRFLTLVGTLIPVVAAASRMVLGAALSRCLVTIKVVLIFSLSVNSVLCSVWYFVPQINAVFYMFFILGLALVQSQFYVVAPVASLRIFGPGHFSTNYGLLMFSFVPVGILSPVVIPWLIVSLGWFWLFASASGLCLVTLLAVVCTDFNPSKAGL</sequence>
<evidence type="ECO:0000313" key="8">
    <source>
        <dbReference type="EMBL" id="KAK3726963.1"/>
    </source>
</evidence>
<keyword evidence="4 7" id="KW-1133">Transmembrane helix</keyword>
<reference evidence="8" key="1">
    <citation type="journal article" date="2023" name="G3 (Bethesda)">
        <title>A reference genome for the long-term kleptoplast-retaining sea slug Elysia crispata morphotype clarki.</title>
        <authorList>
            <person name="Eastman K.E."/>
            <person name="Pendleton A.L."/>
            <person name="Shaikh M.A."/>
            <person name="Suttiyut T."/>
            <person name="Ogas R."/>
            <person name="Tomko P."/>
            <person name="Gavelis G."/>
            <person name="Widhalm J.R."/>
            <person name="Wisecaver J.H."/>
        </authorList>
    </citation>
    <scope>NUCLEOTIDE SEQUENCE</scope>
    <source>
        <strain evidence="8">ECLA1</strain>
    </source>
</reference>
<evidence type="ECO:0000256" key="5">
    <source>
        <dbReference type="ARBA" id="ARBA00023136"/>
    </source>
</evidence>
<feature type="transmembrane region" description="Helical" evidence="7">
    <location>
        <begin position="349"/>
        <end position="374"/>
    </location>
</feature>
<protein>
    <submittedName>
        <fullName evidence="8">Uncharacterized protein</fullName>
    </submittedName>
</protein>
<name>A0AAE0XZ43_9GAST</name>
<feature type="transmembrane region" description="Helical" evidence="7">
    <location>
        <begin position="284"/>
        <end position="303"/>
    </location>
</feature>
<feature type="compositionally biased region" description="Polar residues" evidence="6">
    <location>
        <begin position="238"/>
        <end position="250"/>
    </location>
</feature>
<dbReference type="SUPFAM" id="SSF103473">
    <property type="entry name" value="MFS general substrate transporter"/>
    <property type="match status" value="1"/>
</dbReference>
<keyword evidence="2" id="KW-0813">Transport</keyword>
<comment type="subcellular location">
    <subcellularLocation>
        <location evidence="1">Membrane</location>
        <topology evidence="1">Multi-pass membrane protein</topology>
    </subcellularLocation>
</comment>
<dbReference type="AlphaFoldDB" id="A0AAE0XZ43"/>
<comment type="caution">
    <text evidence="8">The sequence shown here is derived from an EMBL/GenBank/DDBJ whole genome shotgun (WGS) entry which is preliminary data.</text>
</comment>
<evidence type="ECO:0000256" key="4">
    <source>
        <dbReference type="ARBA" id="ARBA00022989"/>
    </source>
</evidence>
<feature type="transmembrane region" description="Helical" evidence="7">
    <location>
        <begin position="161"/>
        <end position="179"/>
    </location>
</feature>
<feature type="transmembrane region" description="Helical" evidence="7">
    <location>
        <begin position="445"/>
        <end position="464"/>
    </location>
</feature>
<dbReference type="EMBL" id="JAWDGP010007268">
    <property type="protein sequence ID" value="KAK3726963.1"/>
    <property type="molecule type" value="Genomic_DNA"/>
</dbReference>
<evidence type="ECO:0000256" key="6">
    <source>
        <dbReference type="SAM" id="MobiDB-lite"/>
    </source>
</evidence>
<feature type="transmembrane region" description="Helical" evidence="7">
    <location>
        <begin position="72"/>
        <end position="94"/>
    </location>
</feature>
<evidence type="ECO:0000256" key="2">
    <source>
        <dbReference type="ARBA" id="ARBA00022448"/>
    </source>
</evidence>
<feature type="transmembrane region" description="Helical" evidence="7">
    <location>
        <begin position="20"/>
        <end position="40"/>
    </location>
</feature>
<feature type="region of interest" description="Disordered" evidence="6">
    <location>
        <begin position="201"/>
        <end position="250"/>
    </location>
</feature>
<keyword evidence="5 7" id="KW-0472">Membrane</keyword>
<evidence type="ECO:0000256" key="1">
    <source>
        <dbReference type="ARBA" id="ARBA00004141"/>
    </source>
</evidence>
<feature type="transmembrane region" description="Helical" evidence="7">
    <location>
        <begin position="47"/>
        <end position="66"/>
    </location>
</feature>
<dbReference type="PANTHER" id="PTHR43385">
    <property type="entry name" value="RIBOFLAVIN TRANSPORTER RIBJ"/>
    <property type="match status" value="1"/>
</dbReference>
<keyword evidence="3 7" id="KW-0812">Transmembrane</keyword>
<gene>
    <name evidence="8" type="ORF">RRG08_004056</name>
</gene>